<gene>
    <name evidence="1" type="ORF">L345_05527</name>
</gene>
<sequence length="260" mass="29890">MKTRNGKPLTALPSAPSPKEQFCEEQKLLFKKKRIHLLPEKQWKNTRLMGKMTPRKGKQTRWIHGKTTERRQHPEHQIHAGFRAFGCCRFVIHISLNVKMNMTVAVIQVLQSCLLRRYCPPAEYLRKLLQSEKKKHEEKNGGRKKHNRVNGAKQIRKPKAWMIAPAFELVYLRWLHFTAHDTSLEWSCRSPGTMVVYIQPLAITAMPDTGLFRLHGARPALAINILGQTDIGNTSCIITNNMNMGIQDGSVDWFAVLGQY</sequence>
<feature type="non-terminal residue" evidence="1">
    <location>
        <position position="1"/>
    </location>
</feature>
<evidence type="ECO:0000313" key="2">
    <source>
        <dbReference type="Proteomes" id="UP000018936"/>
    </source>
</evidence>
<name>V8P3S7_OPHHA</name>
<evidence type="ECO:0000313" key="1">
    <source>
        <dbReference type="EMBL" id="ETE68673.1"/>
    </source>
</evidence>
<dbReference type="EMBL" id="AZIM01000963">
    <property type="protein sequence ID" value="ETE68673.1"/>
    <property type="molecule type" value="Genomic_DNA"/>
</dbReference>
<protein>
    <submittedName>
        <fullName evidence="1">Uncharacterized protein</fullName>
    </submittedName>
</protein>
<dbReference type="OrthoDB" id="10648237at2759"/>
<proteinExistence type="predicted"/>
<keyword evidence="2" id="KW-1185">Reference proteome</keyword>
<dbReference type="AlphaFoldDB" id="V8P3S7"/>
<reference evidence="1 2" key="1">
    <citation type="journal article" date="2013" name="Proc. Natl. Acad. Sci. U.S.A.">
        <title>The king cobra genome reveals dynamic gene evolution and adaptation in the snake venom system.</title>
        <authorList>
            <person name="Vonk F.J."/>
            <person name="Casewell N.R."/>
            <person name="Henkel C.V."/>
            <person name="Heimberg A.M."/>
            <person name="Jansen H.J."/>
            <person name="McCleary R.J."/>
            <person name="Kerkkamp H.M."/>
            <person name="Vos R.A."/>
            <person name="Guerreiro I."/>
            <person name="Calvete J.J."/>
            <person name="Wuster W."/>
            <person name="Woods A.E."/>
            <person name="Logan J.M."/>
            <person name="Harrison R.A."/>
            <person name="Castoe T.A."/>
            <person name="de Koning A.P."/>
            <person name="Pollock D.D."/>
            <person name="Yandell M."/>
            <person name="Calderon D."/>
            <person name="Renjifo C."/>
            <person name="Currier R.B."/>
            <person name="Salgado D."/>
            <person name="Pla D."/>
            <person name="Sanz L."/>
            <person name="Hyder A.S."/>
            <person name="Ribeiro J.M."/>
            <person name="Arntzen J.W."/>
            <person name="van den Thillart G.E."/>
            <person name="Boetzer M."/>
            <person name="Pirovano W."/>
            <person name="Dirks R.P."/>
            <person name="Spaink H.P."/>
            <person name="Duboule D."/>
            <person name="McGlinn E."/>
            <person name="Kini R.M."/>
            <person name="Richardson M.K."/>
        </authorList>
    </citation>
    <scope>NUCLEOTIDE SEQUENCE</scope>
    <source>
        <tissue evidence="1">Blood</tissue>
    </source>
</reference>
<comment type="caution">
    <text evidence="1">The sequence shown here is derived from an EMBL/GenBank/DDBJ whole genome shotgun (WGS) entry which is preliminary data.</text>
</comment>
<organism evidence="1 2">
    <name type="scientific">Ophiophagus hannah</name>
    <name type="common">King cobra</name>
    <name type="synonym">Naja hannah</name>
    <dbReference type="NCBI Taxonomy" id="8665"/>
    <lineage>
        <taxon>Eukaryota</taxon>
        <taxon>Metazoa</taxon>
        <taxon>Chordata</taxon>
        <taxon>Craniata</taxon>
        <taxon>Vertebrata</taxon>
        <taxon>Euteleostomi</taxon>
        <taxon>Lepidosauria</taxon>
        <taxon>Squamata</taxon>
        <taxon>Bifurcata</taxon>
        <taxon>Unidentata</taxon>
        <taxon>Episquamata</taxon>
        <taxon>Toxicofera</taxon>
        <taxon>Serpentes</taxon>
        <taxon>Colubroidea</taxon>
        <taxon>Elapidae</taxon>
        <taxon>Elapinae</taxon>
        <taxon>Ophiophagus</taxon>
    </lineage>
</organism>
<dbReference type="Proteomes" id="UP000018936">
    <property type="component" value="Unassembled WGS sequence"/>
</dbReference>
<accession>V8P3S7</accession>